<dbReference type="PROSITE" id="PS51175">
    <property type="entry name" value="CBM6"/>
    <property type="match status" value="3"/>
</dbReference>
<dbReference type="InterPro" id="IPR005084">
    <property type="entry name" value="CBM6"/>
</dbReference>
<evidence type="ECO:0000313" key="3">
    <source>
        <dbReference type="EMBL" id="NRN66507.1"/>
    </source>
</evidence>
<dbReference type="SMART" id="SM00710">
    <property type="entry name" value="PbH1"/>
    <property type="match status" value="6"/>
</dbReference>
<dbReference type="SUPFAM" id="SSF51126">
    <property type="entry name" value="Pectin lyase-like"/>
    <property type="match status" value="1"/>
</dbReference>
<protein>
    <submittedName>
        <fullName evidence="3">Carbohydrate binding protein with CBM6 domain</fullName>
    </submittedName>
</protein>
<dbReference type="PANTHER" id="PTHR43863">
    <property type="entry name" value="HYDROLASE, PUTATIVE (AFU_ORTHOLOGUE AFUA_1G03140)-RELATED"/>
    <property type="match status" value="1"/>
</dbReference>
<dbReference type="CDD" id="cd04083">
    <property type="entry name" value="CBM35_Lmo2446-like"/>
    <property type="match status" value="2"/>
</dbReference>
<feature type="signal peptide" evidence="1">
    <location>
        <begin position="1"/>
        <end position="25"/>
    </location>
</feature>
<gene>
    <name evidence="3" type="ORF">GC106_37320</name>
</gene>
<dbReference type="InterPro" id="IPR055149">
    <property type="entry name" value="Agl_cat_D2"/>
</dbReference>
<feature type="domain" description="CBM6" evidence="2">
    <location>
        <begin position="28"/>
        <end position="155"/>
    </location>
</feature>
<evidence type="ECO:0000259" key="2">
    <source>
        <dbReference type="PROSITE" id="PS51175"/>
    </source>
</evidence>
<proteinExistence type="predicted"/>
<evidence type="ECO:0000313" key="4">
    <source>
        <dbReference type="Proteomes" id="UP000763557"/>
    </source>
</evidence>
<dbReference type="Pfam" id="PF22815">
    <property type="entry name" value="CatAgl_D1"/>
    <property type="match status" value="1"/>
</dbReference>
<feature type="chain" id="PRO_5046404015" evidence="1">
    <location>
        <begin position="26"/>
        <end position="983"/>
    </location>
</feature>
<dbReference type="InterPro" id="IPR051816">
    <property type="entry name" value="Glycosyl_Hydrolase_31"/>
</dbReference>
<dbReference type="CDD" id="cd14490">
    <property type="entry name" value="CBM6-CBM35-CBM36_like_1"/>
    <property type="match status" value="1"/>
</dbReference>
<keyword evidence="4" id="KW-1185">Reference proteome</keyword>
<dbReference type="Pfam" id="PF22816">
    <property type="entry name" value="CatAgl_D2"/>
    <property type="match status" value="1"/>
</dbReference>
<dbReference type="Gene3D" id="2.160.20.10">
    <property type="entry name" value="Single-stranded right-handed beta-helix, Pectin lyase-like"/>
    <property type="match status" value="1"/>
</dbReference>
<dbReference type="InterPro" id="IPR011050">
    <property type="entry name" value="Pectin_lyase_fold/virulence"/>
</dbReference>
<evidence type="ECO:0000256" key="1">
    <source>
        <dbReference type="SAM" id="SignalP"/>
    </source>
</evidence>
<dbReference type="InterPro" id="IPR006626">
    <property type="entry name" value="PbH1"/>
</dbReference>
<dbReference type="PANTHER" id="PTHR43863:SF2">
    <property type="entry name" value="MALTASE-GLUCOAMYLASE"/>
    <property type="match status" value="1"/>
</dbReference>
<dbReference type="RefSeq" id="WP_173132645.1">
    <property type="nucleotide sequence ID" value="NZ_CBCSGW010000003.1"/>
</dbReference>
<dbReference type="Gene3D" id="2.60.120.260">
    <property type="entry name" value="Galactose-binding domain-like"/>
    <property type="match status" value="4"/>
</dbReference>
<dbReference type="Proteomes" id="UP000763557">
    <property type="component" value="Unassembled WGS sequence"/>
</dbReference>
<dbReference type="InterPro" id="IPR008979">
    <property type="entry name" value="Galactose-bd-like_sf"/>
</dbReference>
<accession>A0ABX2F5D0</accession>
<sequence length="983" mass="101085">MLRKLSVAALAALLAGGLAVAPSEAAPVTLEAESAALSGGARVESEHTGFTGSGYVGGFVDANRGNATTRFTTSATTAGANDLTLRYANGTGSTRTLTLTVNGSARQISLPATAGWTTWGTVRQTVTLNAGSNTISFSYGSNDNGNVNLDSLIVDQVPASAPGTVEAESAALAGGARVESEHSGYTGSGYVGGFVDANRGSAAASFTVTGTPGDAELAVRFANGTGSTRTMSLSVNGSVQQLSLPATASWTTWDTAVAAITTKDGPNTIVISYGGNDNGNVNLDSIKVTPTTTVPPVEPGTYELERGFLAGGASVTTSPSGATGTGSVTGLGAGARVIRSVNQTAAGAATMTLRFRNDSGTARTLSLYANSLKLRQLSLPSGTQWQTTAQSVDLRSGLNIIGFHVDGGDSGGVQLDNLVLSGTAGLAARGATVPYTTYEAESGTTNGTKLAPGRKYTTDVAEASGRSAVKLTGTTQYVQVTLTKPANAITVRASIPDNAAGTGVTAPLAVLANGAKVADLSLSSKYSWMYGPYPFNGAPGGERPHRFFDDARILLPQAYPAGTVLRLAKQTTATDYITVDLIDAEVADPARQSPAGYVAITAHGARANDGVDDTDALRAAISAAQGTTVKGVWIPAGTFTIGSLVTFNGVDIRGAGMWHTVLQGVNRRGGFAPNGGGTRLTDFTFDGDVTTRDPDTAPNSDAFLDGQFGTGSVIFNVATNHAKVGMWVKGGDGLYAAGLRVRNTMADGVNVNGNSTNVRIEQSTFRNTGDDAMAMWSWDDPNGGTVSRSVFAFNTISLPILANGGAIYGGDDNRIEDSVIADTVFNGGGVMVSTWHASRPFGGTTVLQRNTFTRTGTHNWDWHNHTGAVWLFAERADITGAIALRDLQIDDSSYHGLLFSWQKVISNVTLTNVRINGTGGATDVFDDGAGTVSNANSHGMHFQVSGTGRFDGVTVAGVKGTGSMPMVNENGFTIQRGAGNSGW</sequence>
<dbReference type="SUPFAM" id="SSF49785">
    <property type="entry name" value="Galactose-binding domain-like"/>
    <property type="match status" value="3"/>
</dbReference>
<feature type="domain" description="CBM6" evidence="2">
    <location>
        <begin position="163"/>
        <end position="289"/>
    </location>
</feature>
<organism evidence="3 4">
    <name type="scientific">Kibdelosporangium persicum</name>
    <dbReference type="NCBI Taxonomy" id="2698649"/>
    <lineage>
        <taxon>Bacteria</taxon>
        <taxon>Bacillati</taxon>
        <taxon>Actinomycetota</taxon>
        <taxon>Actinomycetes</taxon>
        <taxon>Pseudonocardiales</taxon>
        <taxon>Pseudonocardiaceae</taxon>
        <taxon>Kibdelosporangium</taxon>
    </lineage>
</organism>
<dbReference type="InterPro" id="IPR033801">
    <property type="entry name" value="CBM6-CBM35-CBM36-like_1"/>
</dbReference>
<name>A0ABX2F5D0_9PSEU</name>
<dbReference type="EMBL" id="JAAATY010000010">
    <property type="protein sequence ID" value="NRN66507.1"/>
    <property type="molecule type" value="Genomic_DNA"/>
</dbReference>
<reference evidence="3 4" key="1">
    <citation type="submission" date="2020-01" db="EMBL/GenBank/DDBJ databases">
        <title>Kibdelosporangium persica a novel Actinomycetes from a hot desert in Iran.</title>
        <authorList>
            <person name="Safaei N."/>
            <person name="Zaburannyi N."/>
            <person name="Mueller R."/>
            <person name="Wink J."/>
        </authorList>
    </citation>
    <scope>NUCLEOTIDE SEQUENCE [LARGE SCALE GENOMIC DNA]</scope>
    <source>
        <strain evidence="3 4">4NS15</strain>
    </source>
</reference>
<keyword evidence="1" id="KW-0732">Signal</keyword>
<comment type="caution">
    <text evidence="3">The sequence shown here is derived from an EMBL/GenBank/DDBJ whole genome shotgun (WGS) entry which is preliminary data.</text>
</comment>
<dbReference type="InterPro" id="IPR012334">
    <property type="entry name" value="Pectin_lyas_fold"/>
</dbReference>
<feature type="domain" description="CBM6" evidence="2">
    <location>
        <begin position="300"/>
        <end position="421"/>
    </location>
</feature>
<dbReference type="Pfam" id="PF16990">
    <property type="entry name" value="CBM_35"/>
    <property type="match status" value="2"/>
</dbReference>